<reference evidence="2 3" key="1">
    <citation type="journal article" date="2015" name="Genome Biol. Evol.">
        <title>Comparative Genomics of a Bacterivorous Green Alga Reveals Evolutionary Causalities and Consequences of Phago-Mixotrophic Mode of Nutrition.</title>
        <authorList>
            <person name="Burns J.A."/>
            <person name="Paasch A."/>
            <person name="Narechania A."/>
            <person name="Kim E."/>
        </authorList>
    </citation>
    <scope>NUCLEOTIDE SEQUENCE [LARGE SCALE GENOMIC DNA]</scope>
    <source>
        <strain evidence="2 3">PLY_AMNH</strain>
    </source>
</reference>
<name>A0AAE0FPT4_9CHLO</name>
<evidence type="ECO:0000313" key="2">
    <source>
        <dbReference type="EMBL" id="KAK3263458.1"/>
    </source>
</evidence>
<dbReference type="AlphaFoldDB" id="A0AAE0FPT4"/>
<dbReference type="EMBL" id="LGRX02015433">
    <property type="protein sequence ID" value="KAK3263458.1"/>
    <property type="molecule type" value="Genomic_DNA"/>
</dbReference>
<organism evidence="2 3">
    <name type="scientific">Cymbomonas tetramitiformis</name>
    <dbReference type="NCBI Taxonomy" id="36881"/>
    <lineage>
        <taxon>Eukaryota</taxon>
        <taxon>Viridiplantae</taxon>
        <taxon>Chlorophyta</taxon>
        <taxon>Pyramimonadophyceae</taxon>
        <taxon>Pyramimonadales</taxon>
        <taxon>Pyramimonadaceae</taxon>
        <taxon>Cymbomonas</taxon>
    </lineage>
</organism>
<proteinExistence type="predicted"/>
<comment type="caution">
    <text evidence="2">The sequence shown here is derived from an EMBL/GenBank/DDBJ whole genome shotgun (WGS) entry which is preliminary data.</text>
</comment>
<evidence type="ECO:0000256" key="1">
    <source>
        <dbReference type="SAM" id="SignalP"/>
    </source>
</evidence>
<protein>
    <submittedName>
        <fullName evidence="2">Uncharacterized protein</fullName>
    </submittedName>
</protein>
<sequence length="155" mass="16481">MGMLKLSLALHLLGCAVLVGAVRANVLTLEADPSCACEKAPCPDAGETTLTLGGGAKVTYSYAMQNGFPVVISAKGTIYPASLDKGTASSTCTTKYARILEDDDVWKLKKLLSMRPRRLAATCITSISMAVAKNSLEIMGRTAQAVRLLLAEMRW</sequence>
<dbReference type="Proteomes" id="UP001190700">
    <property type="component" value="Unassembled WGS sequence"/>
</dbReference>
<keyword evidence="3" id="KW-1185">Reference proteome</keyword>
<feature type="signal peptide" evidence="1">
    <location>
        <begin position="1"/>
        <end position="24"/>
    </location>
</feature>
<feature type="chain" id="PRO_5042071127" evidence="1">
    <location>
        <begin position="25"/>
        <end position="155"/>
    </location>
</feature>
<keyword evidence="1" id="KW-0732">Signal</keyword>
<accession>A0AAE0FPT4</accession>
<gene>
    <name evidence="2" type="ORF">CYMTET_27737</name>
</gene>
<evidence type="ECO:0000313" key="3">
    <source>
        <dbReference type="Proteomes" id="UP001190700"/>
    </source>
</evidence>